<gene>
    <name evidence="2" type="ORF">Sradi_3831200</name>
</gene>
<sequence>MPTRVSDEMNETLTQPFSVEEFDYSHPKRGLYQGDPLSPYLFLFYAEALSYLIAKAELQGEVRGIAISRQGPRVSHLLFADDTLIFCQATEGAMRCVGRILKDFEAASGLMVNLEKSEVAFSRNLLEDLQVDLARILGVRVVEKHVKYLGLPALVGRSKKEIFQSLKDKIWKRL</sequence>
<proteinExistence type="predicted"/>
<dbReference type="AlphaFoldDB" id="A0AAW2Q172"/>
<evidence type="ECO:0000313" key="2">
    <source>
        <dbReference type="EMBL" id="KAL0361467.1"/>
    </source>
</evidence>
<name>A0AAW2Q172_SESRA</name>
<accession>A0AAW2Q172</accession>
<reference evidence="2" key="1">
    <citation type="submission" date="2020-06" db="EMBL/GenBank/DDBJ databases">
        <authorList>
            <person name="Li T."/>
            <person name="Hu X."/>
            <person name="Zhang T."/>
            <person name="Song X."/>
            <person name="Zhang H."/>
            <person name="Dai N."/>
            <person name="Sheng W."/>
            <person name="Hou X."/>
            <person name="Wei L."/>
        </authorList>
    </citation>
    <scope>NUCLEOTIDE SEQUENCE</scope>
    <source>
        <strain evidence="2">G02</strain>
        <tissue evidence="2">Leaf</tissue>
    </source>
</reference>
<feature type="domain" description="Reverse transcriptase" evidence="1">
    <location>
        <begin position="1"/>
        <end position="153"/>
    </location>
</feature>
<comment type="caution">
    <text evidence="2">The sequence shown here is derived from an EMBL/GenBank/DDBJ whole genome shotgun (WGS) entry which is preliminary data.</text>
</comment>
<organism evidence="2">
    <name type="scientific">Sesamum radiatum</name>
    <name type="common">Black benniseed</name>
    <dbReference type="NCBI Taxonomy" id="300843"/>
    <lineage>
        <taxon>Eukaryota</taxon>
        <taxon>Viridiplantae</taxon>
        <taxon>Streptophyta</taxon>
        <taxon>Embryophyta</taxon>
        <taxon>Tracheophyta</taxon>
        <taxon>Spermatophyta</taxon>
        <taxon>Magnoliopsida</taxon>
        <taxon>eudicotyledons</taxon>
        <taxon>Gunneridae</taxon>
        <taxon>Pentapetalae</taxon>
        <taxon>asterids</taxon>
        <taxon>lamiids</taxon>
        <taxon>Lamiales</taxon>
        <taxon>Pedaliaceae</taxon>
        <taxon>Sesamum</taxon>
    </lineage>
</organism>
<evidence type="ECO:0000259" key="1">
    <source>
        <dbReference type="PROSITE" id="PS50878"/>
    </source>
</evidence>
<dbReference type="PANTHER" id="PTHR33116:SF86">
    <property type="entry name" value="REVERSE TRANSCRIPTASE DOMAIN-CONTAINING PROTEIN"/>
    <property type="match status" value="1"/>
</dbReference>
<dbReference type="PANTHER" id="PTHR33116">
    <property type="entry name" value="REVERSE TRANSCRIPTASE ZINC-BINDING DOMAIN-CONTAINING PROTEIN-RELATED-RELATED"/>
    <property type="match status" value="1"/>
</dbReference>
<reference evidence="2" key="2">
    <citation type="journal article" date="2024" name="Plant">
        <title>Genomic evolution and insights into agronomic trait innovations of Sesamum species.</title>
        <authorList>
            <person name="Miao H."/>
            <person name="Wang L."/>
            <person name="Qu L."/>
            <person name="Liu H."/>
            <person name="Sun Y."/>
            <person name="Le M."/>
            <person name="Wang Q."/>
            <person name="Wei S."/>
            <person name="Zheng Y."/>
            <person name="Lin W."/>
            <person name="Duan Y."/>
            <person name="Cao H."/>
            <person name="Xiong S."/>
            <person name="Wang X."/>
            <person name="Wei L."/>
            <person name="Li C."/>
            <person name="Ma Q."/>
            <person name="Ju M."/>
            <person name="Zhao R."/>
            <person name="Li G."/>
            <person name="Mu C."/>
            <person name="Tian Q."/>
            <person name="Mei H."/>
            <person name="Zhang T."/>
            <person name="Gao T."/>
            <person name="Zhang H."/>
        </authorList>
    </citation>
    <scope>NUCLEOTIDE SEQUENCE</scope>
    <source>
        <strain evidence="2">G02</strain>
    </source>
</reference>
<dbReference type="Pfam" id="PF00078">
    <property type="entry name" value="RVT_1"/>
    <property type="match status" value="1"/>
</dbReference>
<dbReference type="EMBL" id="JACGWJ010000016">
    <property type="protein sequence ID" value="KAL0361467.1"/>
    <property type="molecule type" value="Genomic_DNA"/>
</dbReference>
<dbReference type="SUPFAM" id="SSF56672">
    <property type="entry name" value="DNA/RNA polymerases"/>
    <property type="match status" value="1"/>
</dbReference>
<dbReference type="InterPro" id="IPR043502">
    <property type="entry name" value="DNA/RNA_pol_sf"/>
</dbReference>
<dbReference type="PROSITE" id="PS50878">
    <property type="entry name" value="RT_POL"/>
    <property type="match status" value="1"/>
</dbReference>
<dbReference type="InterPro" id="IPR000477">
    <property type="entry name" value="RT_dom"/>
</dbReference>
<protein>
    <recommendedName>
        <fullName evidence="1">Reverse transcriptase domain-containing protein</fullName>
    </recommendedName>
</protein>